<evidence type="ECO:0000256" key="4">
    <source>
        <dbReference type="ARBA" id="ARBA00022490"/>
    </source>
</evidence>
<keyword evidence="8" id="KW-0966">Cell projection</keyword>
<evidence type="ECO:0000256" key="3">
    <source>
        <dbReference type="ARBA" id="ARBA00021602"/>
    </source>
</evidence>
<evidence type="ECO:0000256" key="5">
    <source>
        <dbReference type="ARBA" id="ARBA00022794"/>
    </source>
</evidence>
<comment type="function">
    <text evidence="9">Essential for sperm motility and is involved in the regulation of the beating frequency of motile cilia on the epithelial cells of the respiratory tract. Required for the establishment of radial spokes in sperm flagella.</text>
</comment>
<proteinExistence type="inferred from homology"/>
<evidence type="ECO:0000256" key="2">
    <source>
        <dbReference type="ARBA" id="ARBA00010500"/>
    </source>
</evidence>
<protein>
    <recommendedName>
        <fullName evidence="3">Cilia- and flagella-associated protein 206</fullName>
    </recommendedName>
</protein>
<dbReference type="GO" id="GO:0005930">
    <property type="term" value="C:axoneme"/>
    <property type="evidence" value="ECO:0007669"/>
    <property type="project" value="UniProtKB-SubCell"/>
</dbReference>
<keyword evidence="4" id="KW-0963">Cytoplasm</keyword>
<sequence length="393" mass="45916">MVLLNNINNILRNLHSYTEVMDHVDNEVLKVMLGDAEVLTDADRLEASMGQTIHRRKTINCGVVDPSVVADFDRIPLQKTRWTNRVTKEEVIRRVGEKTRWTNRVTKEEVIRRVGEKTRWTNRVTKEEVIRRVGEKTRWTNRVTKEEVIRRVGEKTRWTNRVTKEEVIRRVGEKTRWTNRVTKEEVIRRVGEKTRWTNRVTKEEVIRRVGEKTRWTNRVTKEEVIRRYLGFCAWTFVEGRGALIPANQNMGVLRWNGNYYAFSSPDAAYQFDQDPEKRSYTEKKDTCGEFANYGRMNSSIVCTISSDVRYLSKHLLEAEWWPQYISQHMASRGRSGNHNSTQTRVSLCASSHPSAPCQAWYIKAAANLARVHPELVNLLQLHEQMVASRSLGE</sequence>
<keyword evidence="6" id="KW-0969">Cilium</keyword>
<dbReference type="InterPro" id="IPR021897">
    <property type="entry name" value="FAP206"/>
</dbReference>
<evidence type="ECO:0000256" key="7">
    <source>
        <dbReference type="ARBA" id="ARBA00023212"/>
    </source>
</evidence>
<dbReference type="PANTHER" id="PTHR21442">
    <property type="entry name" value="CILIA- AND FLAGELLA-ASSOCIATED PROTEIN 206"/>
    <property type="match status" value="1"/>
</dbReference>
<dbReference type="Pfam" id="PF12018">
    <property type="entry name" value="FAP206"/>
    <property type="match status" value="1"/>
</dbReference>
<evidence type="ECO:0000256" key="8">
    <source>
        <dbReference type="ARBA" id="ARBA00023273"/>
    </source>
</evidence>
<reference evidence="10" key="1">
    <citation type="submission" date="2020-11" db="EMBL/GenBank/DDBJ databases">
        <authorList>
            <person name="Tran Van P."/>
        </authorList>
    </citation>
    <scope>NUCLEOTIDE SEQUENCE</scope>
</reference>
<name>A0A7R9D2F3_TIMPO</name>
<comment type="subcellular location">
    <subcellularLocation>
        <location evidence="1">Cytoplasm</location>
        <location evidence="1">Cytoskeleton</location>
        <location evidence="1">Cilium axoneme</location>
    </subcellularLocation>
</comment>
<dbReference type="AlphaFoldDB" id="A0A7R9D2F3"/>
<keyword evidence="7" id="KW-0206">Cytoskeleton</keyword>
<gene>
    <name evidence="10" type="ORF">TPSB3V08_LOCUS5465</name>
</gene>
<evidence type="ECO:0000313" key="10">
    <source>
        <dbReference type="EMBL" id="CAD7406554.1"/>
    </source>
</evidence>
<dbReference type="GO" id="GO:0003356">
    <property type="term" value="P:regulation of cilium beat frequency"/>
    <property type="evidence" value="ECO:0007669"/>
    <property type="project" value="TreeGrafter"/>
</dbReference>
<dbReference type="EMBL" id="OD002916">
    <property type="protein sequence ID" value="CAD7406554.1"/>
    <property type="molecule type" value="Genomic_DNA"/>
</dbReference>
<dbReference type="GO" id="GO:0030030">
    <property type="term" value="P:cell projection organization"/>
    <property type="evidence" value="ECO:0007669"/>
    <property type="project" value="UniProtKB-KW"/>
</dbReference>
<keyword evidence="5" id="KW-0970">Cilium biogenesis/degradation</keyword>
<accession>A0A7R9D2F3</accession>
<evidence type="ECO:0000256" key="1">
    <source>
        <dbReference type="ARBA" id="ARBA00004430"/>
    </source>
</evidence>
<dbReference type="PANTHER" id="PTHR21442:SF0">
    <property type="entry name" value="CILIA- AND FLAGELLA-ASSOCIATED PROTEIN 206"/>
    <property type="match status" value="1"/>
</dbReference>
<evidence type="ECO:0000256" key="9">
    <source>
        <dbReference type="ARBA" id="ARBA00045321"/>
    </source>
</evidence>
<dbReference type="GO" id="GO:0036064">
    <property type="term" value="C:ciliary basal body"/>
    <property type="evidence" value="ECO:0007669"/>
    <property type="project" value="TreeGrafter"/>
</dbReference>
<comment type="similarity">
    <text evidence="2">Belongs to the CFAP206 family.</text>
</comment>
<evidence type="ECO:0000256" key="6">
    <source>
        <dbReference type="ARBA" id="ARBA00023069"/>
    </source>
</evidence>
<organism evidence="10">
    <name type="scientific">Timema poppense</name>
    <name type="common">Walking stick</name>
    <dbReference type="NCBI Taxonomy" id="170557"/>
    <lineage>
        <taxon>Eukaryota</taxon>
        <taxon>Metazoa</taxon>
        <taxon>Ecdysozoa</taxon>
        <taxon>Arthropoda</taxon>
        <taxon>Hexapoda</taxon>
        <taxon>Insecta</taxon>
        <taxon>Pterygota</taxon>
        <taxon>Neoptera</taxon>
        <taxon>Polyneoptera</taxon>
        <taxon>Phasmatodea</taxon>
        <taxon>Timematodea</taxon>
        <taxon>Timematoidea</taxon>
        <taxon>Timematidae</taxon>
        <taxon>Timema</taxon>
    </lineage>
</organism>